<dbReference type="eggNOG" id="ENOG502QR7B">
    <property type="taxonomic scope" value="Eukaryota"/>
</dbReference>
<dbReference type="PANTHER" id="PTHR32285">
    <property type="entry name" value="PROTEIN TRICHOME BIREFRINGENCE-LIKE 9-RELATED"/>
    <property type="match status" value="1"/>
</dbReference>
<dbReference type="GeneID" id="104600728"/>
<comment type="similarity">
    <text evidence="2">Belongs to the PC-esterase family. TBL subfamily.</text>
</comment>
<dbReference type="RefSeq" id="XP_010262140.1">
    <property type="nucleotide sequence ID" value="XM_010263838.2"/>
</dbReference>
<proteinExistence type="inferred from homology"/>
<dbReference type="GO" id="GO:0016413">
    <property type="term" value="F:O-acetyltransferase activity"/>
    <property type="evidence" value="ECO:0000318"/>
    <property type="project" value="GO_Central"/>
</dbReference>
<evidence type="ECO:0000313" key="12">
    <source>
        <dbReference type="RefSeq" id="XP_010262140.1"/>
    </source>
</evidence>
<keyword evidence="3 8" id="KW-0812">Transmembrane</keyword>
<feature type="domain" description="Trichome birefringence-like N-terminal" evidence="10">
    <location>
        <begin position="88"/>
        <end position="138"/>
    </location>
</feature>
<evidence type="ECO:0000259" key="10">
    <source>
        <dbReference type="Pfam" id="PF14416"/>
    </source>
</evidence>
<evidence type="ECO:0000313" key="11">
    <source>
        <dbReference type="Proteomes" id="UP000189703"/>
    </source>
</evidence>
<evidence type="ECO:0000256" key="2">
    <source>
        <dbReference type="ARBA" id="ARBA00007727"/>
    </source>
</evidence>
<dbReference type="OMA" id="FKRWKYS"/>
<feature type="compositionally biased region" description="Polar residues" evidence="7">
    <location>
        <begin position="14"/>
        <end position="24"/>
    </location>
</feature>
<gene>
    <name evidence="12" type="primary">LOC104600728</name>
</gene>
<protein>
    <submittedName>
        <fullName evidence="12">Protein trichome birefringence-like 19</fullName>
    </submittedName>
</protein>
<feature type="transmembrane region" description="Helical" evidence="8">
    <location>
        <begin position="28"/>
        <end position="48"/>
    </location>
</feature>
<dbReference type="AlphaFoldDB" id="A0A1U8A4R6"/>
<dbReference type="InterPro" id="IPR025846">
    <property type="entry name" value="TBL_N"/>
</dbReference>
<feature type="domain" description="Trichome birefringence-like C-terminal" evidence="9">
    <location>
        <begin position="139"/>
        <end position="422"/>
    </location>
</feature>
<dbReference type="InterPro" id="IPR026057">
    <property type="entry name" value="TBL_C"/>
</dbReference>
<dbReference type="InParanoid" id="A0A1U8A4R6"/>
<name>A0A1U8A4R6_NELNU</name>
<dbReference type="PANTHER" id="PTHR32285:SF48">
    <property type="entry name" value="PROTEIN TRICHOME BIREFRINGENCE-LIKE 19"/>
    <property type="match status" value="1"/>
</dbReference>
<comment type="subcellular location">
    <subcellularLocation>
        <location evidence="1">Membrane</location>
        <topology evidence="1">Single-pass membrane protein</topology>
    </subcellularLocation>
</comment>
<evidence type="ECO:0000259" key="9">
    <source>
        <dbReference type="Pfam" id="PF13839"/>
    </source>
</evidence>
<dbReference type="Pfam" id="PF13839">
    <property type="entry name" value="PC-Esterase"/>
    <property type="match status" value="1"/>
</dbReference>
<evidence type="ECO:0000256" key="5">
    <source>
        <dbReference type="ARBA" id="ARBA00022989"/>
    </source>
</evidence>
<feature type="region of interest" description="Disordered" evidence="7">
    <location>
        <begin position="1"/>
        <end position="24"/>
    </location>
</feature>
<dbReference type="KEGG" id="nnu:104600728"/>
<reference evidence="12" key="1">
    <citation type="submission" date="2025-08" db="UniProtKB">
        <authorList>
            <consortium name="RefSeq"/>
        </authorList>
    </citation>
    <scope>IDENTIFICATION</scope>
</reference>
<dbReference type="GO" id="GO:0005794">
    <property type="term" value="C:Golgi apparatus"/>
    <property type="evidence" value="ECO:0000318"/>
    <property type="project" value="GO_Central"/>
</dbReference>
<sequence>MKNLRAWSDHLRPKSQTPPQQTRKTTSLLVSVSVTLASTLLTIIPIYYSSLRYYPSFLWTSSVSSSSSTSSSHGHGVSAGVPSAKQFDLFTGEWVPNPDAPYYTNRTCWTIHEEQNCMKYGRPDTGFMKWRWKPNDCELPIFNPYHFLELVRGKSMAFVGDSLGRNHMESLLCLLSRVENPVEVQLQRWKLTGYNFKIAHFWAPYLIKAERADANDPSYTALFHLYLDELDPEWATKIVEFDYIIISAGHWFFRPTLFYENGQLVGCFNCYRENVTDLRFSYSYRKALQTAFRAIYSSRNFKGLTFLRTFSPQHFENGSWNQGGNCVRTRPFTSNETRLEDINLQTHSIETEEFKVAESEGRKRGLKFRLLDITFASLLRPDGHPSRYGHLAPHDNMTFVNDCAHWCLPGAIDAWNDLLLQMMKMEDGRSFDKTKSSWAFHFF</sequence>
<dbReference type="InterPro" id="IPR029962">
    <property type="entry name" value="TBL"/>
</dbReference>
<dbReference type="GO" id="GO:0016020">
    <property type="term" value="C:membrane"/>
    <property type="evidence" value="ECO:0007669"/>
    <property type="project" value="UniProtKB-SubCell"/>
</dbReference>
<keyword evidence="4" id="KW-0735">Signal-anchor</keyword>
<evidence type="ECO:0000256" key="7">
    <source>
        <dbReference type="SAM" id="MobiDB-lite"/>
    </source>
</evidence>
<evidence type="ECO:0000256" key="4">
    <source>
        <dbReference type="ARBA" id="ARBA00022968"/>
    </source>
</evidence>
<dbReference type="Pfam" id="PF14416">
    <property type="entry name" value="PMR5N"/>
    <property type="match status" value="1"/>
</dbReference>
<organism evidence="11 12">
    <name type="scientific">Nelumbo nucifera</name>
    <name type="common">Sacred lotus</name>
    <dbReference type="NCBI Taxonomy" id="4432"/>
    <lineage>
        <taxon>Eukaryota</taxon>
        <taxon>Viridiplantae</taxon>
        <taxon>Streptophyta</taxon>
        <taxon>Embryophyta</taxon>
        <taxon>Tracheophyta</taxon>
        <taxon>Spermatophyta</taxon>
        <taxon>Magnoliopsida</taxon>
        <taxon>Proteales</taxon>
        <taxon>Nelumbonaceae</taxon>
        <taxon>Nelumbo</taxon>
    </lineage>
</organism>
<dbReference type="Proteomes" id="UP000189703">
    <property type="component" value="Unplaced"/>
</dbReference>
<keyword evidence="5 8" id="KW-1133">Transmembrane helix</keyword>
<evidence type="ECO:0000256" key="6">
    <source>
        <dbReference type="ARBA" id="ARBA00023136"/>
    </source>
</evidence>
<evidence type="ECO:0000256" key="3">
    <source>
        <dbReference type="ARBA" id="ARBA00022692"/>
    </source>
</evidence>
<keyword evidence="6 8" id="KW-0472">Membrane</keyword>
<evidence type="ECO:0000256" key="8">
    <source>
        <dbReference type="SAM" id="Phobius"/>
    </source>
</evidence>
<dbReference type="OrthoDB" id="630188at2759"/>
<keyword evidence="11" id="KW-1185">Reference proteome</keyword>
<accession>A0A1U8A4R6</accession>
<evidence type="ECO:0000256" key="1">
    <source>
        <dbReference type="ARBA" id="ARBA00004167"/>
    </source>
</evidence>